<proteinExistence type="predicted"/>
<protein>
    <submittedName>
        <fullName evidence="1">Uncharacterized protein</fullName>
    </submittedName>
</protein>
<sequence>MVEGSMNVVVANKVQVCKSNYISKKIKLPVSFILATAVNPSFSVESDTLVQGCIRELGVSSTQFGFGYFYWILTTIVRNRC</sequence>
<dbReference type="EMBL" id="JAJJMB010012240">
    <property type="protein sequence ID" value="KAI3879933.1"/>
    <property type="molecule type" value="Genomic_DNA"/>
</dbReference>
<dbReference type="AlphaFoldDB" id="A0AAD4SBY9"/>
<name>A0AAD4SBY9_9MAGN</name>
<accession>A0AAD4SBY9</accession>
<evidence type="ECO:0000313" key="2">
    <source>
        <dbReference type="Proteomes" id="UP001202328"/>
    </source>
</evidence>
<reference evidence="1" key="1">
    <citation type="submission" date="2022-04" db="EMBL/GenBank/DDBJ databases">
        <title>A functionally conserved STORR gene fusion in Papaver species that diverged 16.8 million years ago.</title>
        <authorList>
            <person name="Catania T."/>
        </authorList>
    </citation>
    <scope>NUCLEOTIDE SEQUENCE</scope>
    <source>
        <strain evidence="1">S-188037</strain>
    </source>
</reference>
<keyword evidence="2" id="KW-1185">Reference proteome</keyword>
<evidence type="ECO:0000313" key="1">
    <source>
        <dbReference type="EMBL" id="KAI3879933.1"/>
    </source>
</evidence>
<gene>
    <name evidence="1" type="ORF">MKW98_018172</name>
</gene>
<organism evidence="1 2">
    <name type="scientific">Papaver atlanticum</name>
    <dbReference type="NCBI Taxonomy" id="357466"/>
    <lineage>
        <taxon>Eukaryota</taxon>
        <taxon>Viridiplantae</taxon>
        <taxon>Streptophyta</taxon>
        <taxon>Embryophyta</taxon>
        <taxon>Tracheophyta</taxon>
        <taxon>Spermatophyta</taxon>
        <taxon>Magnoliopsida</taxon>
        <taxon>Ranunculales</taxon>
        <taxon>Papaveraceae</taxon>
        <taxon>Papaveroideae</taxon>
        <taxon>Papaver</taxon>
    </lineage>
</organism>
<dbReference type="Proteomes" id="UP001202328">
    <property type="component" value="Unassembled WGS sequence"/>
</dbReference>
<comment type="caution">
    <text evidence="1">The sequence shown here is derived from an EMBL/GenBank/DDBJ whole genome shotgun (WGS) entry which is preliminary data.</text>
</comment>